<evidence type="ECO:0000256" key="3">
    <source>
        <dbReference type="ARBA" id="ARBA00022670"/>
    </source>
</evidence>
<evidence type="ECO:0000256" key="4">
    <source>
        <dbReference type="ARBA" id="ARBA00022692"/>
    </source>
</evidence>
<evidence type="ECO:0000256" key="5">
    <source>
        <dbReference type="ARBA" id="ARBA00022750"/>
    </source>
</evidence>
<name>A0AAI9AG10_9BACT</name>
<comment type="subcellular location">
    <subcellularLocation>
        <location evidence="9">Cell membrane</location>
        <topology evidence="9">Multi-pass membrane protein</topology>
    </subcellularLocation>
</comment>
<feature type="active site" evidence="9">
    <location>
        <position position="108"/>
    </location>
</feature>
<dbReference type="HAMAP" id="MF_00161">
    <property type="entry name" value="LspA"/>
    <property type="match status" value="1"/>
</dbReference>
<evidence type="ECO:0000256" key="9">
    <source>
        <dbReference type="HAMAP-Rule" id="MF_00161"/>
    </source>
</evidence>
<evidence type="ECO:0000256" key="1">
    <source>
        <dbReference type="ARBA" id="ARBA00006139"/>
    </source>
</evidence>
<dbReference type="PANTHER" id="PTHR33695:SF1">
    <property type="entry name" value="LIPOPROTEIN SIGNAL PEPTIDASE"/>
    <property type="match status" value="1"/>
</dbReference>
<dbReference type="EMBL" id="ABCJ01000016">
    <property type="protein sequence ID" value="EDM22930.1"/>
    <property type="molecule type" value="Genomic_DNA"/>
</dbReference>
<comment type="caution">
    <text evidence="12">The sequence shown here is derived from an EMBL/GenBank/DDBJ whole genome shotgun (WGS) entry which is preliminary data.</text>
</comment>
<sequence length="148" mass="17749">MKKIIFFIFAFFSIFLIDQTIKHFFLNGFEWHSKCISLVLAINKGVAFSMFSFLGEYLKYIQLFFIFLLFYFFIKEKVLFKHPIITGILFGAAISNLYDRFRVGGVVDYVYWHCFFDFAIFNFADVMIDLSILMFAYYYFFAKILLKK</sequence>
<keyword evidence="5 9" id="KW-0064">Aspartyl protease</keyword>
<evidence type="ECO:0000313" key="12">
    <source>
        <dbReference type="EMBL" id="EDM22930.1"/>
    </source>
</evidence>
<dbReference type="AlphaFoldDB" id="A0AAI9AG10"/>
<accession>A0AAI9AG10</accession>
<keyword evidence="8 9" id="KW-0472">Membrane</keyword>
<comment type="similarity">
    <text evidence="1 9 11">Belongs to the peptidase A8 family.</text>
</comment>
<reference evidence="12 13" key="1">
    <citation type="journal article" date="2011" name="Stand. Genomic Sci.">
        <title>Draft genome sequence of Caminibacter mediatlanticus strain TB-2, an epsilonproteobacterium isolated from a deep-sea hydrothermal vent.</title>
        <authorList>
            <person name="Giovannelli D."/>
            <person name="Ferriera S."/>
            <person name="Johnson J."/>
            <person name="Kravitz S."/>
            <person name="Perez-Rodriguez I."/>
            <person name="Ricci J."/>
            <person name="O'Brien C."/>
            <person name="Voordeckers J.W."/>
            <person name="Bini E."/>
            <person name="Vetriani C."/>
        </authorList>
    </citation>
    <scope>NUCLEOTIDE SEQUENCE [LARGE SCALE GENOMIC DNA]</scope>
    <source>
        <strain evidence="12 13">TB-2</strain>
    </source>
</reference>
<feature type="transmembrane region" description="Helical" evidence="9">
    <location>
        <begin position="118"/>
        <end position="140"/>
    </location>
</feature>
<feature type="transmembrane region" description="Helical" evidence="9">
    <location>
        <begin position="79"/>
        <end position="98"/>
    </location>
</feature>
<dbReference type="PRINTS" id="PR00781">
    <property type="entry name" value="LIPOSIGPTASE"/>
</dbReference>
<comment type="function">
    <text evidence="9 10">This protein specifically catalyzes the removal of signal peptides from prolipoproteins.</text>
</comment>
<gene>
    <name evidence="9 12" type="primary">lspA</name>
    <name evidence="12" type="ORF">CMTB2_07820</name>
</gene>
<proteinExistence type="inferred from homology"/>
<protein>
    <recommendedName>
        <fullName evidence="9">Lipoprotein signal peptidase</fullName>
        <ecNumber evidence="9">3.4.23.36</ecNumber>
    </recommendedName>
    <alternativeName>
        <fullName evidence="9">Prolipoprotein signal peptidase</fullName>
    </alternativeName>
    <alternativeName>
        <fullName evidence="9">Signal peptidase II</fullName>
        <shortName evidence="9">SPase II</shortName>
    </alternativeName>
</protein>
<evidence type="ECO:0000256" key="2">
    <source>
        <dbReference type="ARBA" id="ARBA00022475"/>
    </source>
</evidence>
<keyword evidence="7 9" id="KW-1133">Transmembrane helix</keyword>
<dbReference type="RefSeq" id="WP_007475702.1">
    <property type="nucleotide sequence ID" value="NZ_ABCJ01000016.1"/>
</dbReference>
<dbReference type="PROSITE" id="PS00855">
    <property type="entry name" value="SPASE_II"/>
    <property type="match status" value="1"/>
</dbReference>
<comment type="catalytic activity">
    <reaction evidence="9 10">
        <text>Release of signal peptides from bacterial membrane prolipoproteins. Hydrolyzes -Xaa-Yaa-Zaa-|-(S,diacylglyceryl)Cys-, in which Xaa is hydrophobic (preferably Leu), and Yaa (Ala or Ser) and Zaa (Gly or Ala) have small, neutral side chains.</text>
        <dbReference type="EC" id="3.4.23.36"/>
    </reaction>
</comment>
<feature type="transmembrane region" description="Helical" evidence="9">
    <location>
        <begin position="57"/>
        <end position="74"/>
    </location>
</feature>
<keyword evidence="12" id="KW-0449">Lipoprotein</keyword>
<keyword evidence="3 9" id="KW-0645">Protease</keyword>
<dbReference type="EC" id="3.4.23.36" evidence="9"/>
<dbReference type="Proteomes" id="UP000003288">
    <property type="component" value="Unassembled WGS sequence"/>
</dbReference>
<evidence type="ECO:0000256" key="7">
    <source>
        <dbReference type="ARBA" id="ARBA00022989"/>
    </source>
</evidence>
<evidence type="ECO:0000256" key="10">
    <source>
        <dbReference type="RuleBase" id="RU000594"/>
    </source>
</evidence>
<dbReference type="PANTHER" id="PTHR33695">
    <property type="entry name" value="LIPOPROTEIN SIGNAL PEPTIDASE"/>
    <property type="match status" value="1"/>
</dbReference>
<organism evidence="12 13">
    <name type="scientific">Caminibacter mediatlanticus TB-2</name>
    <dbReference type="NCBI Taxonomy" id="391592"/>
    <lineage>
        <taxon>Bacteria</taxon>
        <taxon>Pseudomonadati</taxon>
        <taxon>Campylobacterota</taxon>
        <taxon>Epsilonproteobacteria</taxon>
        <taxon>Nautiliales</taxon>
        <taxon>Nautiliaceae</taxon>
        <taxon>Caminibacter</taxon>
    </lineage>
</organism>
<keyword evidence="6 9" id="KW-0378">Hydrolase</keyword>
<dbReference type="GO" id="GO:0005886">
    <property type="term" value="C:plasma membrane"/>
    <property type="evidence" value="ECO:0007669"/>
    <property type="project" value="UniProtKB-SubCell"/>
</dbReference>
<evidence type="ECO:0000256" key="6">
    <source>
        <dbReference type="ARBA" id="ARBA00022801"/>
    </source>
</evidence>
<dbReference type="Pfam" id="PF01252">
    <property type="entry name" value="Peptidase_A8"/>
    <property type="match status" value="1"/>
</dbReference>
<dbReference type="InterPro" id="IPR001872">
    <property type="entry name" value="Peptidase_A8"/>
</dbReference>
<dbReference type="NCBIfam" id="TIGR00077">
    <property type="entry name" value="lspA"/>
    <property type="match status" value="1"/>
</dbReference>
<keyword evidence="2 9" id="KW-1003">Cell membrane</keyword>
<evidence type="ECO:0000313" key="13">
    <source>
        <dbReference type="Proteomes" id="UP000003288"/>
    </source>
</evidence>
<evidence type="ECO:0000256" key="8">
    <source>
        <dbReference type="ARBA" id="ARBA00023136"/>
    </source>
</evidence>
<dbReference type="GO" id="GO:0004190">
    <property type="term" value="F:aspartic-type endopeptidase activity"/>
    <property type="evidence" value="ECO:0007669"/>
    <property type="project" value="UniProtKB-UniRule"/>
</dbReference>
<evidence type="ECO:0000256" key="11">
    <source>
        <dbReference type="RuleBase" id="RU004181"/>
    </source>
</evidence>
<feature type="active site" evidence="9">
    <location>
        <position position="125"/>
    </location>
</feature>
<comment type="pathway">
    <text evidence="9">Protein modification; lipoprotein biosynthesis (signal peptide cleavage).</text>
</comment>
<dbReference type="GO" id="GO:0006508">
    <property type="term" value="P:proteolysis"/>
    <property type="evidence" value="ECO:0007669"/>
    <property type="project" value="UniProtKB-KW"/>
</dbReference>
<comment type="caution">
    <text evidence="9">Lacks conserved residue(s) required for the propagation of feature annotation.</text>
</comment>
<keyword evidence="4 9" id="KW-0812">Transmembrane</keyword>